<gene>
    <name evidence="1" type="ORF">ANE_LOCUS26188</name>
</gene>
<dbReference type="AlphaFoldDB" id="A0A565CQB3"/>
<organism evidence="1 2">
    <name type="scientific">Arabis nemorensis</name>
    <dbReference type="NCBI Taxonomy" id="586526"/>
    <lineage>
        <taxon>Eukaryota</taxon>
        <taxon>Viridiplantae</taxon>
        <taxon>Streptophyta</taxon>
        <taxon>Embryophyta</taxon>
        <taxon>Tracheophyta</taxon>
        <taxon>Spermatophyta</taxon>
        <taxon>Magnoliopsida</taxon>
        <taxon>eudicotyledons</taxon>
        <taxon>Gunneridae</taxon>
        <taxon>Pentapetalae</taxon>
        <taxon>rosids</taxon>
        <taxon>malvids</taxon>
        <taxon>Brassicales</taxon>
        <taxon>Brassicaceae</taxon>
        <taxon>Arabideae</taxon>
        <taxon>Arabis</taxon>
    </lineage>
</organism>
<keyword evidence="2" id="KW-1185">Reference proteome</keyword>
<sequence>MGNTATVEQQTATSDAKVDPFQQQVAKLVGEKQVIDAEETLNSEVSSYS</sequence>
<reference evidence="1" key="1">
    <citation type="submission" date="2019-07" db="EMBL/GenBank/DDBJ databases">
        <authorList>
            <person name="Dittberner H."/>
        </authorList>
    </citation>
    <scope>NUCLEOTIDE SEQUENCE [LARGE SCALE GENOMIC DNA]</scope>
</reference>
<dbReference type="Proteomes" id="UP000489600">
    <property type="component" value="Unassembled WGS sequence"/>
</dbReference>
<comment type="caution">
    <text evidence="1">The sequence shown here is derived from an EMBL/GenBank/DDBJ whole genome shotgun (WGS) entry which is preliminary data.</text>
</comment>
<name>A0A565CQB3_9BRAS</name>
<evidence type="ECO:0000313" key="2">
    <source>
        <dbReference type="Proteomes" id="UP000489600"/>
    </source>
</evidence>
<accession>A0A565CQB3</accession>
<dbReference type="EMBL" id="CABITT030000008">
    <property type="protein sequence ID" value="VVB15744.1"/>
    <property type="molecule type" value="Genomic_DNA"/>
</dbReference>
<evidence type="ECO:0000313" key="1">
    <source>
        <dbReference type="EMBL" id="VVB15744.1"/>
    </source>
</evidence>
<protein>
    <submittedName>
        <fullName evidence="1">Uncharacterized protein</fullName>
    </submittedName>
</protein>
<proteinExistence type="predicted"/>